<feature type="region of interest" description="Disordered" evidence="1">
    <location>
        <begin position="445"/>
        <end position="474"/>
    </location>
</feature>
<evidence type="ECO:0000256" key="1">
    <source>
        <dbReference type="SAM" id="MobiDB-lite"/>
    </source>
</evidence>
<proteinExistence type="predicted"/>
<keyword evidence="3" id="KW-1185">Reference proteome</keyword>
<evidence type="ECO:0000313" key="2">
    <source>
        <dbReference type="EMBL" id="KAL2786888.1"/>
    </source>
</evidence>
<protein>
    <submittedName>
        <fullName evidence="2">Class II histone deacetylase complex subunits 2 and 3-domain-containing protein</fullName>
    </submittedName>
</protein>
<feature type="region of interest" description="Disordered" evidence="1">
    <location>
        <begin position="1"/>
        <end position="46"/>
    </location>
</feature>
<feature type="region of interest" description="Disordered" evidence="1">
    <location>
        <begin position="192"/>
        <end position="331"/>
    </location>
</feature>
<gene>
    <name evidence="2" type="ORF">BJX66DRAFT_312065</name>
</gene>
<feature type="compositionally biased region" description="Polar residues" evidence="1">
    <location>
        <begin position="290"/>
        <end position="305"/>
    </location>
</feature>
<sequence length="1171" mass="130976">MMRSVFTGSPNKSRRNNWNNQFIVTSSDDEDEEEDSNSEELDDEEWEINGILDESESQYLIDWVGNYPPSWEPKENASESAIHIWNSRKKQKEDQLASQRHEPAPAQSHTPPANEQRLETLEQDTAVQNTPDSPLFVSPDPVTQAYTQETHDLSQSSFGRQDYNRTYDIKKPTTKRPPHVFEYCARSPIPSEYLLPGESEEPFSSVQHTTATTRTSTPEARGSLNLDSPTTENVRPTEPRPPTITQSSPRTEIPETPSILLNLQPTGGSQTNPNRAASSPRRTVALPTHSPHTLSSQNSGLSRSPATVHRRSTPDNFTPSVSPTRPETGHTASIPETLLARNSVPSLSQSPTALATQHSINPRTFTPSAPFANLRNIIGRTVSLPARGTFNTSRFPTPRVSETAATMNDESQKGALSLKETLEKYSHLEGATPREKMRNLWASTRERSTLEPQPIEPSATPSSVGDIEPSAPLSIPETVAPLSVRVDKDTSHHPGPLKEPTLEPLPDSVPEPHVVQTIQPSALTITYQAQVTPGSLHLGPSEFAVPLPMDSRVKDDYEKVLTEGQHIIYALINEESFSLNSGTEKSSVVSSAERMLERLSNAATHPDLNFGEHLKDADENLENQATWAEYSSAKFLLLSYLIKAQASDEHEMHLVIAVRAEKTQRVVERYLEGKGFTYTRPRVDMGSGTSVEVSMAKGSMSFGIQNAQDEGIMEAYKPPLAVIAFDSSLDVKKPSMEHMRTTFARNGHLLPVIRLIVANSSEHVELCFPGPSTSQKHALVFKYIRQLRDIIGDLQDDALGVQEDATEILACLLSDNFNLHWKLPPVEALRQIIEDEGFIKPSTQISKPVNPTAQKRVFMSDTSEPAPKRPRMEESQETSQFTDISGGPTQTLNGKLLDFGEQVVQKKNSDAARIETLENELAANQSRLQERDKILESLQHRYETRTKDLHKLRQERDRLFETKTTAEQRLQRQKEEMSKLKDERTELRHELEKAREALKAGGGDMAELEKGREEIRRLTKENAGLERKSEYEHKQAEYTREQYQTASNVAAQSATELRTLKEENEALKRKVAGEASRLRELNIKSDESRHLARIAELEALLSSREDLLHRKEDELREIRRNRPSTRSTSTQPRSPKLTAGNSRPTSPGINNNGNTFPGRGSALRFSSEMSF</sequence>
<feature type="compositionally biased region" description="Polar residues" evidence="1">
    <location>
        <begin position="259"/>
        <end position="281"/>
    </location>
</feature>
<dbReference type="Proteomes" id="UP001610563">
    <property type="component" value="Unassembled WGS sequence"/>
</dbReference>
<dbReference type="Pfam" id="PF11496">
    <property type="entry name" value="HDA2-3"/>
    <property type="match status" value="1"/>
</dbReference>
<feature type="compositionally biased region" description="Polar residues" evidence="1">
    <location>
        <begin position="314"/>
        <end position="325"/>
    </location>
</feature>
<dbReference type="Gene3D" id="3.40.50.12360">
    <property type="match status" value="1"/>
</dbReference>
<feature type="compositionally biased region" description="Acidic residues" evidence="1">
    <location>
        <begin position="27"/>
        <end position="46"/>
    </location>
</feature>
<feature type="compositionally biased region" description="Polar residues" evidence="1">
    <location>
        <begin position="1"/>
        <end position="25"/>
    </location>
</feature>
<feature type="compositionally biased region" description="Polar residues" evidence="1">
    <location>
        <begin position="1139"/>
        <end position="1155"/>
    </location>
</feature>
<feature type="region of interest" description="Disordered" evidence="1">
    <location>
        <begin position="860"/>
        <end position="889"/>
    </location>
</feature>
<dbReference type="InterPro" id="IPR021006">
    <property type="entry name" value="Hda2/3"/>
</dbReference>
<accession>A0ABR4FUF4</accession>
<feature type="compositionally biased region" description="Polar residues" evidence="1">
    <location>
        <begin position="225"/>
        <end position="234"/>
    </location>
</feature>
<feature type="region of interest" description="Disordered" evidence="1">
    <location>
        <begin position="88"/>
        <end position="114"/>
    </location>
</feature>
<dbReference type="InterPro" id="IPR038609">
    <property type="entry name" value="HDA1_su2/3_sf"/>
</dbReference>
<reference evidence="2 3" key="1">
    <citation type="submission" date="2024-07" db="EMBL/GenBank/DDBJ databases">
        <title>Section-level genome sequencing and comparative genomics of Aspergillus sections Usti and Cavernicolus.</title>
        <authorList>
            <consortium name="Lawrence Berkeley National Laboratory"/>
            <person name="Nybo J.L."/>
            <person name="Vesth T.C."/>
            <person name="Theobald S."/>
            <person name="Frisvad J.C."/>
            <person name="Larsen T.O."/>
            <person name="Kjaerboelling I."/>
            <person name="Rothschild-Mancinelli K."/>
            <person name="Lyhne E.K."/>
            <person name="Kogle M.E."/>
            <person name="Barry K."/>
            <person name="Clum A."/>
            <person name="Na H."/>
            <person name="Ledsgaard L."/>
            <person name="Lin J."/>
            <person name="Lipzen A."/>
            <person name="Kuo A."/>
            <person name="Riley R."/>
            <person name="Mondo S."/>
            <person name="Labutti K."/>
            <person name="Haridas S."/>
            <person name="Pangalinan J."/>
            <person name="Salamov A.A."/>
            <person name="Simmons B.A."/>
            <person name="Magnuson J.K."/>
            <person name="Chen J."/>
            <person name="Drula E."/>
            <person name="Henrissat B."/>
            <person name="Wiebenga A."/>
            <person name="Lubbers R.J."/>
            <person name="Gomes A.C."/>
            <person name="Makela M.R."/>
            <person name="Stajich J."/>
            <person name="Grigoriev I.V."/>
            <person name="Mortensen U.H."/>
            <person name="De Vries R.P."/>
            <person name="Baker S.E."/>
            <person name="Andersen M.R."/>
        </authorList>
    </citation>
    <scope>NUCLEOTIDE SEQUENCE [LARGE SCALE GENOMIC DNA]</scope>
    <source>
        <strain evidence="2 3">CBS 209.92</strain>
    </source>
</reference>
<feature type="compositionally biased region" description="Polar residues" evidence="1">
    <location>
        <begin position="877"/>
        <end position="889"/>
    </location>
</feature>
<organism evidence="2 3">
    <name type="scientific">Aspergillus keveii</name>
    <dbReference type="NCBI Taxonomy" id="714993"/>
    <lineage>
        <taxon>Eukaryota</taxon>
        <taxon>Fungi</taxon>
        <taxon>Dikarya</taxon>
        <taxon>Ascomycota</taxon>
        <taxon>Pezizomycotina</taxon>
        <taxon>Eurotiomycetes</taxon>
        <taxon>Eurotiomycetidae</taxon>
        <taxon>Eurotiales</taxon>
        <taxon>Aspergillaceae</taxon>
        <taxon>Aspergillus</taxon>
        <taxon>Aspergillus subgen. Nidulantes</taxon>
    </lineage>
</organism>
<comment type="caution">
    <text evidence="2">The sequence shown here is derived from an EMBL/GenBank/DDBJ whole genome shotgun (WGS) entry which is preliminary data.</text>
</comment>
<feature type="compositionally biased region" description="Basic and acidic residues" evidence="1">
    <location>
        <begin position="91"/>
        <end position="103"/>
    </location>
</feature>
<feature type="region of interest" description="Disordered" evidence="1">
    <location>
        <begin position="1115"/>
        <end position="1171"/>
    </location>
</feature>
<name>A0ABR4FUF4_9EURO</name>
<feature type="region of interest" description="Disordered" evidence="1">
    <location>
        <begin position="487"/>
        <end position="508"/>
    </location>
</feature>
<dbReference type="Gene3D" id="2.40.50.40">
    <property type="match status" value="1"/>
</dbReference>
<feature type="compositionally biased region" description="Low complexity" evidence="1">
    <location>
        <begin position="1124"/>
        <end position="1135"/>
    </location>
</feature>
<dbReference type="EMBL" id="JBFTWV010000108">
    <property type="protein sequence ID" value="KAL2786888.1"/>
    <property type="molecule type" value="Genomic_DNA"/>
</dbReference>
<evidence type="ECO:0000313" key="3">
    <source>
        <dbReference type="Proteomes" id="UP001610563"/>
    </source>
</evidence>